<reference evidence="2" key="1">
    <citation type="journal article" date="2023" name="G3 (Bethesda)">
        <title>Whole genome assembly and annotation of the endangered Caribbean coral Acropora cervicornis.</title>
        <authorList>
            <person name="Selwyn J.D."/>
            <person name="Vollmer S.V."/>
        </authorList>
    </citation>
    <scope>NUCLEOTIDE SEQUENCE</scope>
    <source>
        <strain evidence="2">K2</strain>
    </source>
</reference>
<dbReference type="EMBL" id="JARQWQ010000020">
    <property type="protein sequence ID" value="KAK2565127.1"/>
    <property type="molecule type" value="Genomic_DNA"/>
</dbReference>
<proteinExistence type="predicted"/>
<accession>A0AAD9V8S4</accession>
<dbReference type="Proteomes" id="UP001249851">
    <property type="component" value="Unassembled WGS sequence"/>
</dbReference>
<sequence length="114" mass="12321">MAASDNRFASELNEKEAIEILENATPGGIKKATKCGMKIFLESLATLPSDQVVENQIYSEGHSGADSGEIAAENEDDLSANENQTEKMDEISMMTKSPLLKGIPKTLDMATKEL</sequence>
<evidence type="ECO:0000313" key="2">
    <source>
        <dbReference type="EMBL" id="KAK2565127.1"/>
    </source>
</evidence>
<feature type="region of interest" description="Disordered" evidence="1">
    <location>
        <begin position="59"/>
        <end position="79"/>
    </location>
</feature>
<comment type="caution">
    <text evidence="2">The sequence shown here is derived from an EMBL/GenBank/DDBJ whole genome shotgun (WGS) entry which is preliminary data.</text>
</comment>
<evidence type="ECO:0000313" key="3">
    <source>
        <dbReference type="Proteomes" id="UP001249851"/>
    </source>
</evidence>
<keyword evidence="3" id="KW-1185">Reference proteome</keyword>
<protein>
    <submittedName>
        <fullName evidence="2">Uncharacterized protein</fullName>
    </submittedName>
</protein>
<dbReference type="AlphaFoldDB" id="A0AAD9V8S4"/>
<name>A0AAD9V8S4_ACRCE</name>
<reference evidence="2" key="2">
    <citation type="journal article" date="2023" name="Science">
        <title>Genomic signatures of disease resistance in endangered staghorn corals.</title>
        <authorList>
            <person name="Vollmer S.V."/>
            <person name="Selwyn J.D."/>
            <person name="Despard B.A."/>
            <person name="Roesel C.L."/>
        </authorList>
    </citation>
    <scope>NUCLEOTIDE SEQUENCE</scope>
    <source>
        <strain evidence="2">K2</strain>
    </source>
</reference>
<gene>
    <name evidence="2" type="ORF">P5673_011044</name>
</gene>
<organism evidence="2 3">
    <name type="scientific">Acropora cervicornis</name>
    <name type="common">Staghorn coral</name>
    <dbReference type="NCBI Taxonomy" id="6130"/>
    <lineage>
        <taxon>Eukaryota</taxon>
        <taxon>Metazoa</taxon>
        <taxon>Cnidaria</taxon>
        <taxon>Anthozoa</taxon>
        <taxon>Hexacorallia</taxon>
        <taxon>Scleractinia</taxon>
        <taxon>Astrocoeniina</taxon>
        <taxon>Acroporidae</taxon>
        <taxon>Acropora</taxon>
    </lineage>
</organism>
<evidence type="ECO:0000256" key="1">
    <source>
        <dbReference type="SAM" id="MobiDB-lite"/>
    </source>
</evidence>